<dbReference type="OrthoDB" id="9803828at2"/>
<dbReference type="RefSeq" id="WP_135012792.1">
    <property type="nucleotide sequence ID" value="NZ_JADGLK010000021.1"/>
</dbReference>
<evidence type="ECO:0000313" key="3">
    <source>
        <dbReference type="EMBL" id="TFU22171.1"/>
    </source>
</evidence>
<comment type="caution">
    <text evidence="3">The sequence shown here is derived from an EMBL/GenBank/DDBJ whole genome shotgun (WGS) entry which is preliminary data.</text>
</comment>
<dbReference type="PANTHER" id="PTHR48081:SF8">
    <property type="entry name" value="ALPHA_BETA HYDROLASE FOLD-3 DOMAIN-CONTAINING PROTEIN-RELATED"/>
    <property type="match status" value="1"/>
</dbReference>
<gene>
    <name evidence="3" type="ORF">E4U03_06995</name>
</gene>
<dbReference type="Pfam" id="PF07859">
    <property type="entry name" value="Abhydrolase_3"/>
    <property type="match status" value="1"/>
</dbReference>
<dbReference type="AlphaFoldDB" id="A0A4Y9F4M0"/>
<dbReference type="Gene3D" id="3.40.50.1820">
    <property type="entry name" value="alpha/beta hydrolase"/>
    <property type="match status" value="1"/>
</dbReference>
<evidence type="ECO:0000259" key="2">
    <source>
        <dbReference type="Pfam" id="PF07859"/>
    </source>
</evidence>
<name>A0A4Y9F4M0_9MICC</name>
<evidence type="ECO:0000313" key="4">
    <source>
        <dbReference type="Proteomes" id="UP000297951"/>
    </source>
</evidence>
<dbReference type="GO" id="GO:0016787">
    <property type="term" value="F:hydrolase activity"/>
    <property type="evidence" value="ECO:0007669"/>
    <property type="project" value="UniProtKB-KW"/>
</dbReference>
<dbReference type="InterPro" id="IPR029058">
    <property type="entry name" value="AB_hydrolase_fold"/>
</dbReference>
<accession>A0A4Y9F4M0</accession>
<protein>
    <submittedName>
        <fullName evidence="3">Alpha/beta fold hydrolase</fullName>
    </submittedName>
</protein>
<organism evidence="3 4">
    <name type="scientific">Rothia nasimurium</name>
    <dbReference type="NCBI Taxonomy" id="85336"/>
    <lineage>
        <taxon>Bacteria</taxon>
        <taxon>Bacillati</taxon>
        <taxon>Actinomycetota</taxon>
        <taxon>Actinomycetes</taxon>
        <taxon>Micrococcales</taxon>
        <taxon>Micrococcaceae</taxon>
        <taxon>Rothia</taxon>
    </lineage>
</organism>
<reference evidence="3 4" key="1">
    <citation type="submission" date="2019-03" db="EMBL/GenBank/DDBJ databases">
        <title>Diversity of the mouse oral microbiome.</title>
        <authorList>
            <person name="Joseph S."/>
            <person name="Aduse-Opoku J."/>
            <person name="Curtis M."/>
            <person name="Wade W."/>
            <person name="Hashim A."/>
        </authorList>
    </citation>
    <scope>NUCLEOTIDE SEQUENCE [LARGE SCALE GENOMIC DNA]</scope>
    <source>
        <strain evidence="4">irhom_31</strain>
    </source>
</reference>
<dbReference type="EMBL" id="SPQC01000021">
    <property type="protein sequence ID" value="TFU22171.1"/>
    <property type="molecule type" value="Genomic_DNA"/>
</dbReference>
<dbReference type="SUPFAM" id="SSF53474">
    <property type="entry name" value="alpha/beta-Hydrolases"/>
    <property type="match status" value="1"/>
</dbReference>
<keyword evidence="1 3" id="KW-0378">Hydrolase</keyword>
<proteinExistence type="predicted"/>
<evidence type="ECO:0000256" key="1">
    <source>
        <dbReference type="ARBA" id="ARBA00022801"/>
    </source>
</evidence>
<dbReference type="STRING" id="85336.A7979_07335"/>
<dbReference type="PANTHER" id="PTHR48081">
    <property type="entry name" value="AB HYDROLASE SUPERFAMILY PROTEIN C4A8.06C"/>
    <property type="match status" value="1"/>
</dbReference>
<dbReference type="Proteomes" id="UP000297951">
    <property type="component" value="Unassembled WGS sequence"/>
</dbReference>
<dbReference type="InterPro" id="IPR050300">
    <property type="entry name" value="GDXG_lipolytic_enzyme"/>
</dbReference>
<sequence>MKKSTLTTLVGGLALATAGHFAFWGYQQHKYVHPELRHWKLFIAPRPGYVALKGRLKREPQRTFAVVAPPAPGVRVEMVDVAQPDLPGGLPCYLNLPEQRQYDGAVLWIHGGGHVLGSAGSDQTKVSQLAADLGVPVLSVEYRNAGEAPFPADLDDCYAALRWLQTQAEKYGINPATIALAGSSAGGGLAAALAQKALDTGHPVGFQLLAYPMLDDRTDRPAQPGQGRWLWSALDNKLAWNTYLGGRAGAASQPDYAAPARRHNLAGLPAAWISVGDIDLFYAENSSYHQRLLAAGVKSTLYEVPGMYHDAPGLKPTAPVVRELEAALRAALRAFFEGN</sequence>
<feature type="domain" description="Alpha/beta hydrolase fold-3" evidence="2">
    <location>
        <begin position="106"/>
        <end position="310"/>
    </location>
</feature>
<dbReference type="InterPro" id="IPR013094">
    <property type="entry name" value="AB_hydrolase_3"/>
</dbReference>